<name>A0A7Z9C8R3_9ACTO</name>
<protein>
    <submittedName>
        <fullName evidence="2">Uncharacterized protein</fullName>
    </submittedName>
</protein>
<dbReference type="Proteomes" id="UP000269974">
    <property type="component" value="Unassembled WGS sequence"/>
</dbReference>
<accession>A0A7Z9C8R3</accession>
<proteinExistence type="predicted"/>
<feature type="region of interest" description="Disordered" evidence="1">
    <location>
        <begin position="1"/>
        <end position="40"/>
    </location>
</feature>
<feature type="compositionally biased region" description="Low complexity" evidence="1">
    <location>
        <begin position="159"/>
        <end position="169"/>
    </location>
</feature>
<reference evidence="2 3" key="1">
    <citation type="submission" date="2018-11" db="EMBL/GenBank/DDBJ databases">
        <authorList>
            <consortium name="Pathogen Informatics"/>
        </authorList>
    </citation>
    <scope>NUCLEOTIDE SEQUENCE [LARGE SCALE GENOMIC DNA]</scope>
    <source>
        <strain evidence="2 3">NCTC10327</strain>
    </source>
</reference>
<gene>
    <name evidence="2" type="ORF">NCTC10327_00033</name>
</gene>
<feature type="region of interest" description="Disordered" evidence="1">
    <location>
        <begin position="115"/>
        <end position="184"/>
    </location>
</feature>
<feature type="compositionally biased region" description="Low complexity" evidence="1">
    <location>
        <begin position="117"/>
        <end position="142"/>
    </location>
</feature>
<evidence type="ECO:0000256" key="1">
    <source>
        <dbReference type="SAM" id="MobiDB-lite"/>
    </source>
</evidence>
<feature type="compositionally biased region" description="Polar residues" evidence="1">
    <location>
        <begin position="1"/>
        <end position="16"/>
    </location>
</feature>
<sequence>MKDSEGTMTWTNTNNDAAHARGNHAGAPLTETPHFDPTETSTAKLAEWSELRAALHEAFPDAVDDAGALRLQVDGVPVTVWLGVSGMRHGGKVVHAAAPIIKSILTAGTPEPGSLDANAAAPGAATTTATETSAAAETSNAPKTGTAGGTCATRETDAATETGTAGATTNEPDARSGSQAAHPHASRLLEKLGIDPEGPDLVQIVRLAENLPLGGVRLLGNRPHLHFSVRFPVSAHWLAAAIRLLVTQTKAISKEALES</sequence>
<dbReference type="AlphaFoldDB" id="A0A7Z9C8R3"/>
<dbReference type="EMBL" id="UYIO01000001">
    <property type="protein sequence ID" value="VDG75305.1"/>
    <property type="molecule type" value="Genomic_DNA"/>
</dbReference>
<comment type="caution">
    <text evidence="2">The sequence shown here is derived from an EMBL/GenBank/DDBJ whole genome shotgun (WGS) entry which is preliminary data.</text>
</comment>
<organism evidence="2 3">
    <name type="scientific">Actinobaculum suis</name>
    <dbReference type="NCBI Taxonomy" id="1657"/>
    <lineage>
        <taxon>Bacteria</taxon>
        <taxon>Bacillati</taxon>
        <taxon>Actinomycetota</taxon>
        <taxon>Actinomycetes</taxon>
        <taxon>Actinomycetales</taxon>
        <taxon>Actinomycetaceae</taxon>
        <taxon>Actinobaculum</taxon>
    </lineage>
</organism>
<evidence type="ECO:0000313" key="3">
    <source>
        <dbReference type="Proteomes" id="UP000269974"/>
    </source>
</evidence>
<evidence type="ECO:0000313" key="2">
    <source>
        <dbReference type="EMBL" id="VDG75305.1"/>
    </source>
</evidence>